<reference evidence="3 4" key="1">
    <citation type="submission" date="2018-06" db="EMBL/GenBank/DDBJ databases">
        <title>Genomic Encyclopedia of Archaeal and Bacterial Type Strains, Phase II (KMG-II): from individual species to whole genera.</title>
        <authorList>
            <person name="Goeker M."/>
        </authorList>
    </citation>
    <scope>NUCLEOTIDE SEQUENCE [LARGE SCALE GENOMIC DNA]</scope>
    <source>
        <strain evidence="3 4">DSM 22011</strain>
    </source>
</reference>
<evidence type="ECO:0000256" key="2">
    <source>
        <dbReference type="SAM" id="Phobius"/>
    </source>
</evidence>
<evidence type="ECO:0000313" key="4">
    <source>
        <dbReference type="Proteomes" id="UP000249165"/>
    </source>
</evidence>
<accession>A0A327XKD0</accession>
<keyword evidence="2" id="KW-0472">Membrane</keyword>
<name>A0A327XKD0_9RHOB</name>
<dbReference type="AlphaFoldDB" id="A0A327XKD0"/>
<dbReference type="OrthoDB" id="7863950at2"/>
<sequence length="88" mass="9748">MMPFDAIISISGMLACLAGLVHVVIAYRRTSRSAEPDPERVKRFVESAPPIPGHLLYAHQDQCPEARPSRAQEAEPAEEDSKDHEAPR</sequence>
<evidence type="ECO:0000256" key="1">
    <source>
        <dbReference type="SAM" id="MobiDB-lite"/>
    </source>
</evidence>
<dbReference type="Proteomes" id="UP000249165">
    <property type="component" value="Unassembled WGS sequence"/>
</dbReference>
<proteinExistence type="predicted"/>
<dbReference type="EMBL" id="QLMG01000096">
    <property type="protein sequence ID" value="RAK07675.1"/>
    <property type="molecule type" value="Genomic_DNA"/>
</dbReference>
<dbReference type="RefSeq" id="WP_009502364.1">
    <property type="nucleotide sequence ID" value="NZ_LIGL01000058.1"/>
</dbReference>
<evidence type="ECO:0000313" key="3">
    <source>
        <dbReference type="EMBL" id="RAK07675.1"/>
    </source>
</evidence>
<keyword evidence="2" id="KW-1133">Transmembrane helix</keyword>
<feature type="compositionally biased region" description="Basic and acidic residues" evidence="1">
    <location>
        <begin position="62"/>
        <end position="88"/>
    </location>
</feature>
<feature type="transmembrane region" description="Helical" evidence="2">
    <location>
        <begin position="6"/>
        <end position="27"/>
    </location>
</feature>
<keyword evidence="4" id="KW-1185">Reference proteome</keyword>
<protein>
    <submittedName>
        <fullName evidence="3">Uncharacterized protein</fullName>
    </submittedName>
</protein>
<feature type="region of interest" description="Disordered" evidence="1">
    <location>
        <begin position="61"/>
        <end position="88"/>
    </location>
</feature>
<comment type="caution">
    <text evidence="3">The sequence shown here is derived from an EMBL/GenBank/DDBJ whole genome shotgun (WGS) entry which is preliminary data.</text>
</comment>
<gene>
    <name evidence="3" type="ORF">ATI53_10963</name>
</gene>
<organism evidence="3 4">
    <name type="scientific">Salipiger aestuarii</name>
    <dbReference type="NCBI Taxonomy" id="568098"/>
    <lineage>
        <taxon>Bacteria</taxon>
        <taxon>Pseudomonadati</taxon>
        <taxon>Pseudomonadota</taxon>
        <taxon>Alphaproteobacteria</taxon>
        <taxon>Rhodobacterales</taxon>
        <taxon>Roseobacteraceae</taxon>
        <taxon>Salipiger</taxon>
    </lineage>
</organism>
<keyword evidence="2" id="KW-0812">Transmembrane</keyword>